<reference evidence="2" key="1">
    <citation type="submission" date="2006-01" db="EMBL/GenBank/DDBJ databases">
        <authorList>
            <person name="Lindblad-Toh K."/>
            <person name="Mauceli E."/>
            <person name="Grabherr M."/>
            <person name="Chang J.L."/>
            <person name="Lander E.S."/>
        </authorList>
    </citation>
    <scope>NUCLEOTIDE SEQUENCE [LARGE SCALE GENOMIC DNA]</scope>
</reference>
<sequence length="94" mass="10285">MRPGPTRRRPLLLPLRLCLTLAHLLLHQQEEHVLHVVLDGAGLVGRDGARAERRGAGEEAQRAGDAAGRLVFLQDLHHLQRGADIKRVLLLAAG</sequence>
<protein>
    <recommendedName>
        <fullName evidence="3">Secreted protein</fullName>
    </recommendedName>
</protein>
<proteinExistence type="predicted"/>
<evidence type="ECO:0000313" key="2">
    <source>
        <dbReference type="Ensembl" id="ENSGACP00000024631.1"/>
    </source>
</evidence>
<dbReference type="Ensembl" id="ENSGACT00000024680.1">
    <property type="protein sequence ID" value="ENSGACP00000024631.1"/>
    <property type="gene ID" value="ENSGACG00000018636.1"/>
</dbReference>
<name>G3Q427_GASAC</name>
<dbReference type="OMA" id="LHQQEEH"/>
<evidence type="ECO:0008006" key="3">
    <source>
        <dbReference type="Google" id="ProtNLM"/>
    </source>
</evidence>
<feature type="signal peptide" evidence="1">
    <location>
        <begin position="1"/>
        <end position="22"/>
    </location>
</feature>
<organism evidence="2">
    <name type="scientific">Gasterosteus aculeatus</name>
    <name type="common">Three-spined stickleback</name>
    <dbReference type="NCBI Taxonomy" id="69293"/>
    <lineage>
        <taxon>Eukaryota</taxon>
        <taxon>Metazoa</taxon>
        <taxon>Chordata</taxon>
        <taxon>Craniata</taxon>
        <taxon>Vertebrata</taxon>
        <taxon>Euteleostomi</taxon>
        <taxon>Actinopterygii</taxon>
        <taxon>Neopterygii</taxon>
        <taxon>Teleostei</taxon>
        <taxon>Neoteleostei</taxon>
        <taxon>Acanthomorphata</taxon>
        <taxon>Eupercaria</taxon>
        <taxon>Perciformes</taxon>
        <taxon>Cottioidei</taxon>
        <taxon>Gasterosteales</taxon>
        <taxon>Gasterosteidae</taxon>
        <taxon>Gasterosteus</taxon>
    </lineage>
</organism>
<feature type="chain" id="PRO_5003450455" description="Secreted protein" evidence="1">
    <location>
        <begin position="23"/>
        <end position="94"/>
    </location>
</feature>
<dbReference type="InParanoid" id="G3Q427"/>
<dbReference type="AlphaFoldDB" id="G3Q427"/>
<reference evidence="2" key="2">
    <citation type="submission" date="2024-04" db="UniProtKB">
        <authorList>
            <consortium name="Ensembl"/>
        </authorList>
    </citation>
    <scope>IDENTIFICATION</scope>
</reference>
<keyword evidence="1" id="KW-0732">Signal</keyword>
<evidence type="ECO:0000256" key="1">
    <source>
        <dbReference type="SAM" id="SignalP"/>
    </source>
</evidence>
<dbReference type="Bgee" id="ENSGACG00000018636">
    <property type="expression patterns" value="Expressed in camera-type eye"/>
</dbReference>
<accession>G3Q427</accession>